<evidence type="ECO:0000313" key="1">
    <source>
        <dbReference type="EMBL" id="MDN5203431.1"/>
    </source>
</evidence>
<keyword evidence="2" id="KW-1185">Reference proteome</keyword>
<organism evidence="1 2">
    <name type="scientific">Splendidivirga corallicola</name>
    <dbReference type="NCBI Taxonomy" id="3051826"/>
    <lineage>
        <taxon>Bacteria</taxon>
        <taxon>Pseudomonadati</taxon>
        <taxon>Bacteroidota</taxon>
        <taxon>Cytophagia</taxon>
        <taxon>Cytophagales</taxon>
        <taxon>Splendidivirgaceae</taxon>
        <taxon>Splendidivirga</taxon>
    </lineage>
</organism>
<sequence>MHIRYLNNYLFKRSNAQYFVFFTTEKSSIHYAEVRISDFFWLTGYVRKLEKCEIVLPSKQQGSSFRSIIFGKTKNDLN</sequence>
<reference evidence="1" key="1">
    <citation type="submission" date="2023-06" db="EMBL/GenBank/DDBJ databases">
        <title>Genomic of Parafulvivirga corallium.</title>
        <authorList>
            <person name="Wang G."/>
        </authorList>
    </citation>
    <scope>NUCLEOTIDE SEQUENCE</scope>
    <source>
        <strain evidence="1">BMA10</strain>
    </source>
</reference>
<dbReference type="Proteomes" id="UP001172082">
    <property type="component" value="Unassembled WGS sequence"/>
</dbReference>
<comment type="caution">
    <text evidence="1">The sequence shown here is derived from an EMBL/GenBank/DDBJ whole genome shotgun (WGS) entry which is preliminary data.</text>
</comment>
<evidence type="ECO:0000313" key="2">
    <source>
        <dbReference type="Proteomes" id="UP001172082"/>
    </source>
</evidence>
<protein>
    <submittedName>
        <fullName evidence="1">Uncharacterized protein</fullName>
    </submittedName>
</protein>
<name>A0ABT8KRQ1_9BACT</name>
<dbReference type="EMBL" id="JAUJEA010000007">
    <property type="protein sequence ID" value="MDN5203431.1"/>
    <property type="molecule type" value="Genomic_DNA"/>
</dbReference>
<accession>A0ABT8KRQ1</accession>
<proteinExistence type="predicted"/>
<gene>
    <name evidence="1" type="ORF">QQ008_18740</name>
</gene>